<dbReference type="EMBL" id="JAANAS010000105">
    <property type="protein sequence ID" value="NGZ90783.1"/>
    <property type="molecule type" value="Genomic_DNA"/>
</dbReference>
<evidence type="ECO:0000259" key="3">
    <source>
        <dbReference type="PROSITE" id="PS50853"/>
    </source>
</evidence>
<dbReference type="PROSITE" id="PS50853">
    <property type="entry name" value="FN3"/>
    <property type="match status" value="2"/>
</dbReference>
<dbReference type="PANTHER" id="PTHR13817:SF73">
    <property type="entry name" value="FIBRONECTIN TYPE-III DOMAIN-CONTAINING PROTEIN"/>
    <property type="match status" value="1"/>
</dbReference>
<dbReference type="Pfam" id="PF07603">
    <property type="entry name" value="Lcl_C"/>
    <property type="match status" value="1"/>
</dbReference>
<feature type="domain" description="Fibronectin type-III" evidence="3">
    <location>
        <begin position="105"/>
        <end position="197"/>
    </location>
</feature>
<dbReference type="PANTHER" id="PTHR13817">
    <property type="entry name" value="TITIN"/>
    <property type="match status" value="1"/>
</dbReference>
<dbReference type="SMART" id="SM00060">
    <property type="entry name" value="FN3"/>
    <property type="match status" value="2"/>
</dbReference>
<protein>
    <submittedName>
        <fullName evidence="4">DUF1566 domain-containing protein</fullName>
    </submittedName>
</protein>
<feature type="signal peptide" evidence="2">
    <location>
        <begin position="1"/>
        <end position="26"/>
    </location>
</feature>
<evidence type="ECO:0000313" key="4">
    <source>
        <dbReference type="EMBL" id="NGZ90783.1"/>
    </source>
</evidence>
<dbReference type="InterPro" id="IPR013783">
    <property type="entry name" value="Ig-like_fold"/>
</dbReference>
<dbReference type="CDD" id="cd00063">
    <property type="entry name" value="FN3"/>
    <property type="match status" value="2"/>
</dbReference>
<dbReference type="InterPro" id="IPR050964">
    <property type="entry name" value="Striated_Muscle_Regulatory"/>
</dbReference>
<dbReference type="Proteomes" id="UP000643701">
    <property type="component" value="Unassembled WGS sequence"/>
</dbReference>
<reference evidence="4" key="1">
    <citation type="submission" date="2020-03" db="EMBL/GenBank/DDBJ databases">
        <title>Psychroflexus Maritimus sp. nov., isolate from marine sediment.</title>
        <authorList>
            <person name="Zhong Y.-L."/>
        </authorList>
    </citation>
    <scope>NUCLEOTIDE SEQUENCE</scope>
    <source>
        <strain evidence="4">C1</strain>
    </source>
</reference>
<dbReference type="AlphaFoldDB" id="A0A967E012"/>
<evidence type="ECO:0000256" key="1">
    <source>
        <dbReference type="ARBA" id="ARBA00022737"/>
    </source>
</evidence>
<evidence type="ECO:0000256" key="2">
    <source>
        <dbReference type="SAM" id="SignalP"/>
    </source>
</evidence>
<proteinExistence type="predicted"/>
<dbReference type="Gene3D" id="2.60.40.10">
    <property type="entry name" value="Immunoglobulins"/>
    <property type="match status" value="2"/>
</dbReference>
<keyword evidence="2" id="KW-0732">Signal</keyword>
<feature type="domain" description="Fibronectin type-III" evidence="3">
    <location>
        <begin position="198"/>
        <end position="290"/>
    </location>
</feature>
<dbReference type="SUPFAM" id="SSF49265">
    <property type="entry name" value="Fibronectin type III"/>
    <property type="match status" value="1"/>
</dbReference>
<feature type="chain" id="PRO_5037883664" evidence="2">
    <location>
        <begin position="27"/>
        <end position="455"/>
    </location>
</feature>
<gene>
    <name evidence="4" type="ORF">G7034_11040</name>
</gene>
<keyword evidence="1" id="KW-0677">Repeat</keyword>
<keyword evidence="5" id="KW-1185">Reference proteome</keyword>
<sequence>MKTKMKTKTTLLSLLLVLIGLNLAIAQVGIGTTTPDASAALDVVATDKGLLPPRMTEAERDAISNPTVGLMLWCSNCGSNGEMQAYNGNGWMSMISGTANQPWTVPDAPLIAGVTPGVGQVEITFTAPTNNGGTPITSYTATSNPGGITASVQQAGGGTITVTGLTNGTAYTFTLTATNSIGTSAASAASNAVTPGNVPDTPNITNVTASNAQAEITFTAPANNGGTPITSYTATSNPEGITASVQQAGGGTITVTGLTNGTAYTFTLTATNSIGTSAASMPSNAVTPNLSVGDYHEGGVVFYIFDSNDPGYVAGETHGLVAAIEDQSSGAEWGCYNTSISGADGNGIGSGAANTSAILADCSESGIAAELCDNYTGGGYSDWFLPSIDELSLMSQNRTTINTTAVANGGTDVSGEYWSSTQQNAEFGYIRNLSGGGQSSNYKSYYKKVRAVRAF</sequence>
<dbReference type="InterPro" id="IPR036116">
    <property type="entry name" value="FN3_sf"/>
</dbReference>
<dbReference type="InterPro" id="IPR003961">
    <property type="entry name" value="FN3_dom"/>
</dbReference>
<comment type="caution">
    <text evidence="4">The sequence shown here is derived from an EMBL/GenBank/DDBJ whole genome shotgun (WGS) entry which is preliminary data.</text>
</comment>
<accession>A0A967E012</accession>
<dbReference type="Pfam" id="PF00041">
    <property type="entry name" value="fn3"/>
    <property type="match status" value="2"/>
</dbReference>
<organism evidence="4 5">
    <name type="scientific">Psychroflexus maritimus</name>
    <dbReference type="NCBI Taxonomy" id="2714865"/>
    <lineage>
        <taxon>Bacteria</taxon>
        <taxon>Pseudomonadati</taxon>
        <taxon>Bacteroidota</taxon>
        <taxon>Flavobacteriia</taxon>
        <taxon>Flavobacteriales</taxon>
        <taxon>Flavobacteriaceae</taxon>
        <taxon>Psychroflexus</taxon>
    </lineage>
</organism>
<dbReference type="InterPro" id="IPR011460">
    <property type="entry name" value="Lcl_C"/>
</dbReference>
<name>A0A967E012_9FLAO</name>
<evidence type="ECO:0000313" key="5">
    <source>
        <dbReference type="Proteomes" id="UP000643701"/>
    </source>
</evidence>